<feature type="domain" description="RNase H type-2" evidence="1">
    <location>
        <begin position="23"/>
        <end position="48"/>
    </location>
</feature>
<comment type="caution">
    <text evidence="2">The sequence shown here is derived from an EMBL/GenBank/DDBJ whole genome shotgun (WGS) entry which is preliminary data.</text>
</comment>
<feature type="non-terminal residue" evidence="2">
    <location>
        <position position="48"/>
    </location>
</feature>
<dbReference type="InterPro" id="IPR036397">
    <property type="entry name" value="RNaseH_sf"/>
</dbReference>
<dbReference type="Pfam" id="PF01351">
    <property type="entry name" value="RNase_HII"/>
    <property type="match status" value="1"/>
</dbReference>
<evidence type="ECO:0000259" key="1">
    <source>
        <dbReference type="PROSITE" id="PS51975"/>
    </source>
</evidence>
<dbReference type="PROSITE" id="PS51975">
    <property type="entry name" value="RNASE_H_2"/>
    <property type="match status" value="1"/>
</dbReference>
<dbReference type="InterPro" id="IPR012337">
    <property type="entry name" value="RNaseH-like_sf"/>
</dbReference>
<dbReference type="SUPFAM" id="SSF53098">
    <property type="entry name" value="Ribonuclease H-like"/>
    <property type="match status" value="1"/>
</dbReference>
<dbReference type="AlphaFoldDB" id="X1UQH8"/>
<dbReference type="GO" id="GO:0004523">
    <property type="term" value="F:RNA-DNA hybrid ribonuclease activity"/>
    <property type="evidence" value="ECO:0007669"/>
    <property type="project" value="InterPro"/>
</dbReference>
<reference evidence="2" key="1">
    <citation type="journal article" date="2014" name="Front. Microbiol.">
        <title>High frequency of phylogenetically diverse reductive dehalogenase-homologous genes in deep subseafloor sedimentary metagenomes.</title>
        <authorList>
            <person name="Kawai M."/>
            <person name="Futagami T."/>
            <person name="Toyoda A."/>
            <person name="Takaki Y."/>
            <person name="Nishi S."/>
            <person name="Hori S."/>
            <person name="Arai W."/>
            <person name="Tsubouchi T."/>
            <person name="Morono Y."/>
            <person name="Uchiyama I."/>
            <person name="Ito T."/>
            <person name="Fujiyama A."/>
            <person name="Inagaki F."/>
            <person name="Takami H."/>
        </authorList>
    </citation>
    <scope>NUCLEOTIDE SEQUENCE</scope>
    <source>
        <strain evidence="2">Expedition CK06-06</strain>
    </source>
</reference>
<name>X1UQH8_9ZZZZ</name>
<protein>
    <recommendedName>
        <fullName evidence="1">RNase H type-2 domain-containing protein</fullName>
    </recommendedName>
</protein>
<dbReference type="InterPro" id="IPR024567">
    <property type="entry name" value="RNase_HII/HIII_dom"/>
</dbReference>
<evidence type="ECO:0000313" key="2">
    <source>
        <dbReference type="EMBL" id="GAJ05862.1"/>
    </source>
</evidence>
<gene>
    <name evidence="2" type="ORF">S12H4_48655</name>
</gene>
<dbReference type="EMBL" id="BARW01030432">
    <property type="protein sequence ID" value="GAJ05862.1"/>
    <property type="molecule type" value="Genomic_DNA"/>
</dbReference>
<dbReference type="GO" id="GO:0003676">
    <property type="term" value="F:nucleic acid binding"/>
    <property type="evidence" value="ECO:0007669"/>
    <property type="project" value="InterPro"/>
</dbReference>
<proteinExistence type="predicted"/>
<dbReference type="Gene3D" id="3.30.420.10">
    <property type="entry name" value="Ribonuclease H-like superfamily/Ribonuclease H"/>
    <property type="match status" value="1"/>
</dbReference>
<organism evidence="2">
    <name type="scientific">marine sediment metagenome</name>
    <dbReference type="NCBI Taxonomy" id="412755"/>
    <lineage>
        <taxon>unclassified sequences</taxon>
        <taxon>metagenomes</taxon>
        <taxon>ecological metagenomes</taxon>
    </lineage>
</organism>
<accession>X1UQH8</accession>
<sequence>MLTKNLQMPSFTEEKILAAQGYQHIAGIDEAGRGSLAGPVVAAAVILP</sequence>